<dbReference type="RefSeq" id="WP_209636265.1">
    <property type="nucleotide sequence ID" value="NZ_JAGINW010000001.1"/>
</dbReference>
<name>A0ABS4TAG1_9PSEU</name>
<gene>
    <name evidence="1" type="ORF">JOF56_001792</name>
</gene>
<comment type="caution">
    <text evidence="1">The sequence shown here is derived from an EMBL/GenBank/DDBJ whole genome shotgun (WGS) entry which is preliminary data.</text>
</comment>
<evidence type="ECO:0000313" key="2">
    <source>
        <dbReference type="Proteomes" id="UP001519332"/>
    </source>
</evidence>
<keyword evidence="2" id="KW-1185">Reference proteome</keyword>
<evidence type="ECO:0000313" key="1">
    <source>
        <dbReference type="EMBL" id="MBP2321407.1"/>
    </source>
</evidence>
<protein>
    <submittedName>
        <fullName evidence="1">Uncharacterized protein</fullName>
    </submittedName>
</protein>
<proteinExistence type="predicted"/>
<reference evidence="1 2" key="1">
    <citation type="submission" date="2021-03" db="EMBL/GenBank/DDBJ databases">
        <title>Sequencing the genomes of 1000 actinobacteria strains.</title>
        <authorList>
            <person name="Klenk H.-P."/>
        </authorList>
    </citation>
    <scope>NUCLEOTIDE SEQUENCE [LARGE SCALE GENOMIC DNA]</scope>
    <source>
        <strain evidence="1 2">DSM 46670</strain>
    </source>
</reference>
<organism evidence="1 2">
    <name type="scientific">Kibdelosporangium banguiense</name>
    <dbReference type="NCBI Taxonomy" id="1365924"/>
    <lineage>
        <taxon>Bacteria</taxon>
        <taxon>Bacillati</taxon>
        <taxon>Actinomycetota</taxon>
        <taxon>Actinomycetes</taxon>
        <taxon>Pseudonocardiales</taxon>
        <taxon>Pseudonocardiaceae</taxon>
        <taxon>Kibdelosporangium</taxon>
    </lineage>
</organism>
<accession>A0ABS4TAG1</accession>
<sequence>MALRRFELVPLAAALYVSPYRLDDLAQLRKQCTADLPGVAAELTVLLVTVCRDVPEMATTRSVEITGDTIDQARIDACITTAATVVDAVNRTEETASGTEARQ</sequence>
<dbReference type="EMBL" id="JAGINW010000001">
    <property type="protein sequence ID" value="MBP2321407.1"/>
    <property type="molecule type" value="Genomic_DNA"/>
</dbReference>
<dbReference type="Proteomes" id="UP001519332">
    <property type="component" value="Unassembled WGS sequence"/>
</dbReference>